<protein>
    <recommendedName>
        <fullName evidence="6">Putative [LysW]-L-2-aminoadipate 6-phosphate reductase</fullName>
        <ecNumber evidence="6">1.2.1.103</ecNumber>
    </recommendedName>
</protein>
<dbReference type="CDD" id="cd23939">
    <property type="entry name" value="AGPR_1_C_LysY"/>
    <property type="match status" value="1"/>
</dbReference>
<evidence type="ECO:0000259" key="7">
    <source>
        <dbReference type="SMART" id="SM00859"/>
    </source>
</evidence>
<dbReference type="Pfam" id="PF22698">
    <property type="entry name" value="Semialdhyde_dhC_1"/>
    <property type="match status" value="1"/>
</dbReference>
<proteinExistence type="inferred from homology"/>
<feature type="domain" description="Semialdehyde dehydrogenase NAD-binding" evidence="7">
    <location>
        <begin position="6"/>
        <end position="142"/>
    </location>
</feature>
<dbReference type="InterPro" id="IPR036291">
    <property type="entry name" value="NAD(P)-bd_dom_sf"/>
</dbReference>
<evidence type="ECO:0000256" key="5">
    <source>
        <dbReference type="ARBA" id="ARBA00023154"/>
    </source>
</evidence>
<dbReference type="GO" id="GO:0070401">
    <property type="term" value="F:NADP+ binding"/>
    <property type="evidence" value="ECO:0007669"/>
    <property type="project" value="InterPro"/>
</dbReference>
<evidence type="ECO:0000256" key="1">
    <source>
        <dbReference type="ARBA" id="ARBA00022490"/>
    </source>
</evidence>
<comment type="similarity">
    <text evidence="6">Belongs to the NAGSA dehydrogenase family. Type 1 subfamily. LysY sub-subfamily.</text>
</comment>
<organism evidence="8">
    <name type="scientific">Caldilineaceae bacterium SB0662_bin_9</name>
    <dbReference type="NCBI Taxonomy" id="2605258"/>
    <lineage>
        <taxon>Bacteria</taxon>
        <taxon>Bacillati</taxon>
        <taxon>Chloroflexota</taxon>
        <taxon>Caldilineae</taxon>
        <taxon>Caldilineales</taxon>
        <taxon>Caldilineaceae</taxon>
    </lineage>
</organism>
<dbReference type="SMART" id="SM00859">
    <property type="entry name" value="Semialdhyde_dh"/>
    <property type="match status" value="1"/>
</dbReference>
<keyword evidence="5 6" id="KW-0457">Lysine biosynthesis</keyword>
<evidence type="ECO:0000313" key="8">
    <source>
        <dbReference type="EMBL" id="MYD89529.1"/>
    </source>
</evidence>
<dbReference type="InterPro" id="IPR000706">
    <property type="entry name" value="AGPR_type-1"/>
</dbReference>
<comment type="function">
    <text evidence="6">Catalyzes the NADPH-dependent reduction of [LysW]-aminoadipate 6-phosphate to yield [LysW]-aminoadipate 6-semialdehyde.</text>
</comment>
<feature type="binding site" evidence="6">
    <location>
        <position position="318"/>
    </location>
    <ligand>
        <name>NADP(+)</name>
        <dbReference type="ChEBI" id="CHEBI:58349"/>
    </ligand>
</feature>
<comment type="subcellular location">
    <subcellularLocation>
        <location evidence="6">Cytoplasm</location>
    </subcellularLocation>
</comment>
<dbReference type="NCBIfam" id="TIGR01850">
    <property type="entry name" value="argC"/>
    <property type="match status" value="1"/>
</dbReference>
<accession>A0A6B1DP77</accession>
<dbReference type="InterPro" id="IPR050085">
    <property type="entry name" value="AGPR"/>
</dbReference>
<dbReference type="GO" id="GO:0019878">
    <property type="term" value="P:lysine biosynthetic process via aminoadipic acid"/>
    <property type="evidence" value="ECO:0007669"/>
    <property type="project" value="UniProtKB-UniRule"/>
</dbReference>
<feature type="active site" evidence="6">
    <location>
        <position position="150"/>
    </location>
</feature>
<dbReference type="HAMAP" id="MF_02083">
    <property type="entry name" value="LysY"/>
    <property type="match status" value="1"/>
</dbReference>
<dbReference type="HAMAP" id="MF_00150">
    <property type="entry name" value="ArgC_type1"/>
    <property type="match status" value="1"/>
</dbReference>
<dbReference type="InterPro" id="IPR058924">
    <property type="entry name" value="AGPR_dimerisation_dom"/>
</dbReference>
<sequence>MSDRIQVAIAGGSGYVGGELLRLLVDHPAFEVVQITSERHKGSFVHFTHPNLRSRTRLKFTGLDELEPVPLLFLCLPHGQAMQQINRFQNLAESIVDCSADFRLDDPDLYAAWYGRPHSAPEWLGRFIYGLPELNRDQIRGARYVSGVGCNATAINLAILPVVQTGLIDAESELIGEVKVGSSEAGNKVGDASHHPVRAGAVRSFAPVGHRHTAEVLQLLAANGIRSKVHMSGTAVDNVRAALATVHLFVPAGTTERDIWKAFRTIWKAEPFVRVVKEAKGNYRYPEPKILAGSNWADVGFALDSATYRLVCICAIDNLMKGAAGTAVQSANLMFGLDETAGLMFPGLHPI</sequence>
<dbReference type="SUPFAM" id="SSF55347">
    <property type="entry name" value="Glyceraldehyde-3-phosphate dehydrogenase-like, C-terminal domain"/>
    <property type="match status" value="1"/>
</dbReference>
<comment type="catalytic activity">
    <reaction evidence="6">
        <text>[amino-group carrier protein]-C-terminal-N-(1-carboxy-5-oxopentan-1-yl)-L-glutamine + phosphate + NADP(+) = [amino-group carrier protein]-C-terminal-N-(1-carboxy-5-phosphooxy-5-oxopentan-1-yl)-L-glutamine + NADPH + H(+)</text>
        <dbReference type="Rhea" id="RHEA:41948"/>
        <dbReference type="Rhea" id="RHEA-COMP:9712"/>
        <dbReference type="Rhea" id="RHEA-COMP:9714"/>
        <dbReference type="ChEBI" id="CHEBI:15378"/>
        <dbReference type="ChEBI" id="CHEBI:43474"/>
        <dbReference type="ChEBI" id="CHEBI:57783"/>
        <dbReference type="ChEBI" id="CHEBI:58349"/>
        <dbReference type="ChEBI" id="CHEBI:78499"/>
        <dbReference type="ChEBI" id="CHEBI:78501"/>
        <dbReference type="EC" id="1.2.1.103"/>
    </reaction>
</comment>
<dbReference type="UniPathway" id="UPA00033">
    <property type="reaction ID" value="UER00037"/>
</dbReference>
<feature type="binding site" evidence="6">
    <location>
        <begin position="13"/>
        <end position="16"/>
    </location>
    <ligand>
        <name>NADP(+)</name>
        <dbReference type="ChEBI" id="CHEBI:58349"/>
    </ligand>
</feature>
<dbReference type="GO" id="GO:0006526">
    <property type="term" value="P:L-arginine biosynthetic process"/>
    <property type="evidence" value="ECO:0007669"/>
    <property type="project" value="InterPro"/>
</dbReference>
<dbReference type="InterPro" id="IPR000534">
    <property type="entry name" value="Semialdehyde_DH_NAD-bd"/>
</dbReference>
<evidence type="ECO:0000256" key="6">
    <source>
        <dbReference type="HAMAP-Rule" id="MF_02083"/>
    </source>
</evidence>
<dbReference type="PANTHER" id="PTHR32338">
    <property type="entry name" value="N-ACETYL-GAMMA-GLUTAMYL-PHOSPHATE REDUCTASE, CHLOROPLASTIC-RELATED-RELATED"/>
    <property type="match status" value="1"/>
</dbReference>
<name>A0A6B1DP77_9CHLR</name>
<dbReference type="GO" id="GO:0043870">
    <property type="term" value="F:N-acetyl-gamma-aminoadipyl-phosphate reductase activity"/>
    <property type="evidence" value="ECO:0007669"/>
    <property type="project" value="RHEA"/>
</dbReference>
<dbReference type="Gene3D" id="3.30.360.10">
    <property type="entry name" value="Dihydrodipicolinate Reductase, domain 2"/>
    <property type="match status" value="1"/>
</dbReference>
<keyword evidence="2 6" id="KW-0028">Amino-acid biosynthesis</keyword>
<dbReference type="EC" id="1.2.1.103" evidence="6"/>
<comment type="pathway">
    <text evidence="6">Amino-acid biosynthesis; L-lysine biosynthesis via AAA pathway; L-lysine from L-alpha-aminoadipate (Thermus route): step 3/5.</text>
</comment>
<dbReference type="AlphaFoldDB" id="A0A6B1DP77"/>
<keyword evidence="4 6" id="KW-0560">Oxidoreductase</keyword>
<comment type="caution">
    <text evidence="6">Lacks conserved residue(s) required for the propagation of feature annotation.</text>
</comment>
<dbReference type="CDD" id="cd24151">
    <property type="entry name" value="AGPR_1_N_LysY"/>
    <property type="match status" value="1"/>
</dbReference>
<dbReference type="SUPFAM" id="SSF51735">
    <property type="entry name" value="NAD(P)-binding Rossmann-fold domains"/>
    <property type="match status" value="1"/>
</dbReference>
<comment type="caution">
    <text evidence="8">The sequence shown here is derived from an EMBL/GenBank/DDBJ whole genome shotgun (WGS) entry which is preliminary data.</text>
</comment>
<evidence type="ECO:0000256" key="4">
    <source>
        <dbReference type="ARBA" id="ARBA00023002"/>
    </source>
</evidence>
<dbReference type="Gene3D" id="3.40.50.720">
    <property type="entry name" value="NAD(P)-binding Rossmann-like Domain"/>
    <property type="match status" value="1"/>
</dbReference>
<dbReference type="InterPro" id="IPR037535">
    <property type="entry name" value="LysY"/>
</dbReference>
<dbReference type="GO" id="GO:0005737">
    <property type="term" value="C:cytoplasm"/>
    <property type="evidence" value="ECO:0007669"/>
    <property type="project" value="UniProtKB-SubCell"/>
</dbReference>
<evidence type="ECO:0000256" key="2">
    <source>
        <dbReference type="ARBA" id="ARBA00022605"/>
    </source>
</evidence>
<reference evidence="8" key="1">
    <citation type="submission" date="2019-09" db="EMBL/GenBank/DDBJ databases">
        <title>Characterisation of the sponge microbiome using genome-centric metagenomics.</title>
        <authorList>
            <person name="Engelberts J.P."/>
            <person name="Robbins S.J."/>
            <person name="De Goeij J.M."/>
            <person name="Aranda M."/>
            <person name="Bell S.C."/>
            <person name="Webster N.S."/>
        </authorList>
    </citation>
    <scope>NUCLEOTIDE SEQUENCE</scope>
    <source>
        <strain evidence="8">SB0662_bin_9</strain>
    </source>
</reference>
<dbReference type="EMBL" id="VXPY01000026">
    <property type="protein sequence ID" value="MYD89529.1"/>
    <property type="molecule type" value="Genomic_DNA"/>
</dbReference>
<dbReference type="GO" id="GO:0003942">
    <property type="term" value="F:N-acetyl-gamma-glutamyl-phosphate reductase activity"/>
    <property type="evidence" value="ECO:0007669"/>
    <property type="project" value="InterPro"/>
</dbReference>
<evidence type="ECO:0000256" key="3">
    <source>
        <dbReference type="ARBA" id="ARBA00022857"/>
    </source>
</evidence>
<dbReference type="PANTHER" id="PTHR32338:SF11">
    <property type="entry name" value="[LYSW]-L-2-AMINOADIPATE_[LYSW]-L-GLUTAMATE PHOSPHATE REDUCTASE-RELATED"/>
    <property type="match status" value="1"/>
</dbReference>
<dbReference type="Pfam" id="PF01118">
    <property type="entry name" value="Semialdhyde_dh"/>
    <property type="match status" value="1"/>
</dbReference>
<keyword evidence="1 6" id="KW-0963">Cytoplasm</keyword>
<keyword evidence="3 6" id="KW-0521">NADP</keyword>
<gene>
    <name evidence="6" type="primary">lysY</name>
    <name evidence="8" type="ORF">F4Y08_04190</name>
</gene>
<dbReference type="GO" id="GO:0051287">
    <property type="term" value="F:NAD binding"/>
    <property type="evidence" value="ECO:0007669"/>
    <property type="project" value="InterPro"/>
</dbReference>